<accession>A0A5R9PBF2</accession>
<sequence>MAQHDYQPVEDAFREGTVSGKSPEELRAYLLALANQPIPNDSVRHRDIIRGLTVNHLLLQHHIDSLNRQNSKTQRWVIVLAVAALLSSIVQIFSPLLFNTGSGVQKAEAGRETGPVSSNNSFKPTPLRGAA</sequence>
<organism evidence="3 4">
    <name type="scientific">Thermomonas fusca</name>
    <dbReference type="NCBI Taxonomy" id="215690"/>
    <lineage>
        <taxon>Bacteria</taxon>
        <taxon>Pseudomonadati</taxon>
        <taxon>Pseudomonadota</taxon>
        <taxon>Gammaproteobacteria</taxon>
        <taxon>Lysobacterales</taxon>
        <taxon>Lysobacteraceae</taxon>
        <taxon>Thermomonas</taxon>
    </lineage>
</organism>
<dbReference type="Proteomes" id="UP000308508">
    <property type="component" value="Unassembled WGS sequence"/>
</dbReference>
<keyword evidence="2" id="KW-0812">Transmembrane</keyword>
<evidence type="ECO:0000256" key="1">
    <source>
        <dbReference type="SAM" id="MobiDB-lite"/>
    </source>
</evidence>
<proteinExistence type="predicted"/>
<feature type="transmembrane region" description="Helical" evidence="2">
    <location>
        <begin position="76"/>
        <end position="98"/>
    </location>
</feature>
<evidence type="ECO:0000313" key="4">
    <source>
        <dbReference type="Proteomes" id="UP000308508"/>
    </source>
</evidence>
<name>A0A5R9PBF2_9GAMM</name>
<feature type="region of interest" description="Disordered" evidence="1">
    <location>
        <begin position="1"/>
        <end position="20"/>
    </location>
</feature>
<protein>
    <submittedName>
        <fullName evidence="3">Uncharacterized protein</fullName>
    </submittedName>
</protein>
<keyword evidence="2" id="KW-1133">Transmembrane helix</keyword>
<dbReference type="AlphaFoldDB" id="A0A5R9PBF2"/>
<reference evidence="3 4" key="1">
    <citation type="submission" date="2019-04" db="EMBL/GenBank/DDBJ databases">
        <authorList>
            <person name="Grouzdev D.S."/>
            <person name="Nazina T.N."/>
        </authorList>
    </citation>
    <scope>NUCLEOTIDE SEQUENCE [LARGE SCALE GENOMIC DNA]</scope>
    <source>
        <strain evidence="3 4">SHC 3-19</strain>
    </source>
</reference>
<dbReference type="RefSeq" id="WP_138350036.1">
    <property type="nucleotide sequence ID" value="NZ_SROY01000010.1"/>
</dbReference>
<feature type="region of interest" description="Disordered" evidence="1">
    <location>
        <begin position="107"/>
        <end position="131"/>
    </location>
</feature>
<comment type="caution">
    <text evidence="3">The sequence shown here is derived from an EMBL/GenBank/DDBJ whole genome shotgun (WGS) entry which is preliminary data.</text>
</comment>
<dbReference type="EMBL" id="SROY01000010">
    <property type="protein sequence ID" value="TLX20682.1"/>
    <property type="molecule type" value="Genomic_DNA"/>
</dbReference>
<keyword evidence="2" id="KW-0472">Membrane</keyword>
<keyword evidence="4" id="KW-1185">Reference proteome</keyword>
<gene>
    <name evidence="3" type="ORF">E5S66_13410</name>
</gene>
<evidence type="ECO:0000256" key="2">
    <source>
        <dbReference type="SAM" id="Phobius"/>
    </source>
</evidence>
<evidence type="ECO:0000313" key="3">
    <source>
        <dbReference type="EMBL" id="TLX20682.1"/>
    </source>
</evidence>